<dbReference type="EMBL" id="CABIJS010000544">
    <property type="protein sequence ID" value="VUZ53068.1"/>
    <property type="molecule type" value="Genomic_DNA"/>
</dbReference>
<dbReference type="PANTHER" id="PTHR45703">
    <property type="entry name" value="DYNEIN HEAVY CHAIN"/>
    <property type="match status" value="1"/>
</dbReference>
<accession>A0A564Z2E6</accession>
<evidence type="ECO:0000313" key="4">
    <source>
        <dbReference type="Proteomes" id="UP000321570"/>
    </source>
</evidence>
<dbReference type="GO" id="GO:0007018">
    <property type="term" value="P:microtubule-based movement"/>
    <property type="evidence" value="ECO:0007669"/>
    <property type="project" value="InterPro"/>
</dbReference>
<dbReference type="Pfam" id="PF25007">
    <property type="entry name" value="DYH2-5-8_CC"/>
    <property type="match status" value="1"/>
</dbReference>
<keyword evidence="1" id="KW-0175">Coiled coil</keyword>
<evidence type="ECO:0000313" key="3">
    <source>
        <dbReference type="EMBL" id="VUZ53068.1"/>
    </source>
</evidence>
<feature type="domain" description="Dynein axonemal heavy chain 2/5/8 coiled-coil" evidence="2">
    <location>
        <begin position="28"/>
        <end position="144"/>
    </location>
</feature>
<reference evidence="3 4" key="1">
    <citation type="submission" date="2019-07" db="EMBL/GenBank/DDBJ databases">
        <authorList>
            <person name="Jastrzebski P J."/>
            <person name="Paukszto L."/>
            <person name="Jastrzebski P J."/>
        </authorList>
    </citation>
    <scope>NUCLEOTIDE SEQUENCE [LARGE SCALE GENOMIC DNA]</scope>
    <source>
        <strain evidence="3 4">WMS-il1</strain>
    </source>
</reference>
<dbReference type="PANTHER" id="PTHR45703:SF32">
    <property type="entry name" value="DYNEINS HEAVY CHAIN"/>
    <property type="match status" value="1"/>
</dbReference>
<dbReference type="GO" id="GO:0030286">
    <property type="term" value="C:dynein complex"/>
    <property type="evidence" value="ECO:0007669"/>
    <property type="project" value="InterPro"/>
</dbReference>
<evidence type="ECO:0000256" key="1">
    <source>
        <dbReference type="SAM" id="Coils"/>
    </source>
</evidence>
<sequence length="155" mass="18314">MVTVRFLQLDFSLLKNAIAAHCREWQTRLINLLVDMTVEDIAAIYDYMSEMTNRLSRVPENLTELAESMTLLEKVKSEEKNMEEKFAPMEEQFAILDKYEVTYETEVSTRRINLFTDWTVFKDTIVNCEELIRKTRDKFKMNLLGDSEKVGRQIK</sequence>
<feature type="non-terminal residue" evidence="3">
    <location>
        <position position="155"/>
    </location>
</feature>
<keyword evidence="4" id="KW-1185">Reference proteome</keyword>
<dbReference type="InterPro" id="IPR026983">
    <property type="entry name" value="DHC"/>
</dbReference>
<name>A0A564Z2E6_HYMDI</name>
<protein>
    <recommendedName>
        <fullName evidence="2">Dynein axonemal heavy chain 2/5/8 coiled-coil domain-containing protein</fullName>
    </recommendedName>
</protein>
<dbReference type="GO" id="GO:0045505">
    <property type="term" value="F:dynein intermediate chain binding"/>
    <property type="evidence" value="ECO:0007669"/>
    <property type="project" value="InterPro"/>
</dbReference>
<dbReference type="GO" id="GO:0051959">
    <property type="term" value="F:dynein light intermediate chain binding"/>
    <property type="evidence" value="ECO:0007669"/>
    <property type="project" value="InterPro"/>
</dbReference>
<dbReference type="Proteomes" id="UP000321570">
    <property type="component" value="Unassembled WGS sequence"/>
</dbReference>
<proteinExistence type="predicted"/>
<evidence type="ECO:0000259" key="2">
    <source>
        <dbReference type="Pfam" id="PF25007"/>
    </source>
</evidence>
<dbReference type="InterPro" id="IPR056759">
    <property type="entry name" value="DYH2-5-8_CC"/>
</dbReference>
<feature type="coiled-coil region" evidence="1">
    <location>
        <begin position="65"/>
        <end position="92"/>
    </location>
</feature>
<gene>
    <name evidence="3" type="ORF">WMSIL1_LOCUS11492</name>
</gene>
<dbReference type="AlphaFoldDB" id="A0A564Z2E6"/>
<organism evidence="3 4">
    <name type="scientific">Hymenolepis diminuta</name>
    <name type="common">Rat tapeworm</name>
    <dbReference type="NCBI Taxonomy" id="6216"/>
    <lineage>
        <taxon>Eukaryota</taxon>
        <taxon>Metazoa</taxon>
        <taxon>Spiralia</taxon>
        <taxon>Lophotrochozoa</taxon>
        <taxon>Platyhelminthes</taxon>
        <taxon>Cestoda</taxon>
        <taxon>Eucestoda</taxon>
        <taxon>Cyclophyllidea</taxon>
        <taxon>Hymenolepididae</taxon>
        <taxon>Hymenolepis</taxon>
    </lineage>
</organism>